<evidence type="ECO:0000256" key="1">
    <source>
        <dbReference type="ARBA" id="ARBA00010164"/>
    </source>
</evidence>
<name>A0A0G9JU38_9BACT</name>
<dbReference type="Proteomes" id="UP000035514">
    <property type="component" value="Unassembled WGS sequence"/>
</dbReference>
<dbReference type="Pfam" id="PF07804">
    <property type="entry name" value="HipA_C"/>
    <property type="match status" value="1"/>
</dbReference>
<keyword evidence="2" id="KW-0808">Transferase</keyword>
<dbReference type="Gene3D" id="1.10.1070.20">
    <property type="match status" value="1"/>
</dbReference>
<evidence type="ECO:0000256" key="3">
    <source>
        <dbReference type="ARBA" id="ARBA00022777"/>
    </source>
</evidence>
<dbReference type="NCBIfam" id="TIGR03071">
    <property type="entry name" value="couple_hipA"/>
    <property type="match status" value="1"/>
</dbReference>
<dbReference type="PANTHER" id="PTHR37419">
    <property type="entry name" value="SERINE/THREONINE-PROTEIN KINASE TOXIN HIPA"/>
    <property type="match status" value="1"/>
</dbReference>
<comment type="similarity">
    <text evidence="1">Belongs to the HipA Ser/Thr kinase family.</text>
</comment>
<proteinExistence type="inferred from homology"/>
<reference evidence="6 7" key="1">
    <citation type="submission" date="2014-01" db="EMBL/GenBank/DDBJ databases">
        <title>Development of a Comparative Genomic Fingerprinting Assay for High Resolution Genotyping of Arcobacter butzleri.</title>
        <authorList>
            <person name="Webb A.L."/>
            <person name="Inglis G.D."/>
            <person name="Kruczkiewicz P."/>
            <person name="Selinger L.B."/>
            <person name="Taboada E.N."/>
        </authorList>
    </citation>
    <scope>NUCLEOTIDE SEQUENCE [LARGE SCALE GENOMIC DNA]</scope>
    <source>
        <strain evidence="6 7">L348</strain>
    </source>
</reference>
<dbReference type="PATRIC" id="fig|1447256.3.peg.2075"/>
<comment type="caution">
    <text evidence="6">The sequence shown here is derived from an EMBL/GenBank/DDBJ whole genome shotgun (WGS) entry which is preliminary data.</text>
</comment>
<dbReference type="InterPro" id="IPR052028">
    <property type="entry name" value="HipA_Ser/Thr_kinase"/>
</dbReference>
<dbReference type="Pfam" id="PF13657">
    <property type="entry name" value="Couple_hipA"/>
    <property type="match status" value="1"/>
</dbReference>
<dbReference type="GO" id="GO:0004674">
    <property type="term" value="F:protein serine/threonine kinase activity"/>
    <property type="evidence" value="ECO:0007669"/>
    <property type="project" value="TreeGrafter"/>
</dbReference>
<dbReference type="InterPro" id="IPR012893">
    <property type="entry name" value="HipA-like_C"/>
</dbReference>
<dbReference type="EMBL" id="JAIQ01000144">
    <property type="protein sequence ID" value="KLD97675.1"/>
    <property type="molecule type" value="Genomic_DNA"/>
</dbReference>
<evidence type="ECO:0000259" key="5">
    <source>
        <dbReference type="Pfam" id="PF13657"/>
    </source>
</evidence>
<keyword evidence="3 6" id="KW-0418">Kinase</keyword>
<dbReference type="AlphaFoldDB" id="A0A0G9JU38"/>
<dbReference type="GO" id="GO:0005829">
    <property type="term" value="C:cytosol"/>
    <property type="evidence" value="ECO:0007669"/>
    <property type="project" value="TreeGrafter"/>
</dbReference>
<evidence type="ECO:0000259" key="4">
    <source>
        <dbReference type="Pfam" id="PF07804"/>
    </source>
</evidence>
<sequence length="381" mass="44296">MDKLNIKVDLNNVGKLVKENDEFIFLYTSENIKDFISLIMPVRQKPYIHNKLHPIFEMHLPEGYLLSIIKKHFSKLTKTDDFGLLNIMSNSINGRISYETDFVKVANNLTLDDLLHPKSDTLFDELVNKFALHSALSGVQPKVLATIENKATLKIDDYIVKSWGEDYQELALNEYYCMKIVKLSNIDVPEFFISDDEKLFIMKRFDKVEDRYIGFEDMCVLMGKQRDDKYEGSLEQIVKTIKTFVSSQHKKSSLVQFFKMTYLNYRLKNGDAHLKNFGLIYNGIDDIKLAPAYDVVSTVVYIKNDIPALLLLGSKKWWDKKYLEKFGIQTCSLTQKEVENAISQCENTINIVRDELLERLKIEKNKNKIEVLQKLIEVTNK</sequence>
<organism evidence="6 7">
    <name type="scientific">Aliarcobacter butzleri L348</name>
    <dbReference type="NCBI Taxonomy" id="1447256"/>
    <lineage>
        <taxon>Bacteria</taxon>
        <taxon>Pseudomonadati</taxon>
        <taxon>Campylobacterota</taxon>
        <taxon>Epsilonproteobacteria</taxon>
        <taxon>Campylobacterales</taxon>
        <taxon>Arcobacteraceae</taxon>
        <taxon>Aliarcobacter</taxon>
    </lineage>
</organism>
<evidence type="ECO:0000313" key="7">
    <source>
        <dbReference type="Proteomes" id="UP000035514"/>
    </source>
</evidence>
<accession>A0A0G9JU38</accession>
<dbReference type="RefSeq" id="WP_046997221.1">
    <property type="nucleotide sequence ID" value="NZ_JAIQ01000144.1"/>
</dbReference>
<dbReference type="PANTHER" id="PTHR37419:SF1">
    <property type="entry name" value="SERINE_THREONINE-PROTEIN KINASE TOXIN HIPA"/>
    <property type="match status" value="1"/>
</dbReference>
<evidence type="ECO:0000313" key="6">
    <source>
        <dbReference type="EMBL" id="KLD97675.1"/>
    </source>
</evidence>
<evidence type="ECO:0000256" key="2">
    <source>
        <dbReference type="ARBA" id="ARBA00022679"/>
    </source>
</evidence>
<dbReference type="InterPro" id="IPR017508">
    <property type="entry name" value="HipA_N1"/>
</dbReference>
<gene>
    <name evidence="6" type="ORF">AA20_10625</name>
</gene>
<feature type="domain" description="HipA N-terminal subdomain 1" evidence="5">
    <location>
        <begin position="5"/>
        <end position="98"/>
    </location>
</feature>
<protein>
    <submittedName>
        <fullName evidence="6">Phosphatidylinositol kinase</fullName>
    </submittedName>
</protein>
<feature type="domain" description="HipA-like C-terminal" evidence="4">
    <location>
        <begin position="135"/>
        <end position="348"/>
    </location>
</feature>